<proteinExistence type="predicted"/>
<dbReference type="RefSeq" id="WP_190126676.1">
    <property type="nucleotide sequence ID" value="NZ_BMWG01000030.1"/>
</dbReference>
<accession>A0A918V2R5</accession>
<comment type="caution">
    <text evidence="2">The sequence shown here is derived from an EMBL/GenBank/DDBJ whole genome shotgun (WGS) entry which is preliminary data.</text>
</comment>
<protein>
    <submittedName>
        <fullName evidence="2">Cupin</fullName>
    </submittedName>
</protein>
<dbReference type="Gene3D" id="2.60.120.10">
    <property type="entry name" value="Jelly Rolls"/>
    <property type="match status" value="1"/>
</dbReference>
<organism evidence="2 3">
    <name type="scientific">Streptomyces inusitatus</name>
    <dbReference type="NCBI Taxonomy" id="68221"/>
    <lineage>
        <taxon>Bacteria</taxon>
        <taxon>Bacillati</taxon>
        <taxon>Actinomycetota</taxon>
        <taxon>Actinomycetes</taxon>
        <taxon>Kitasatosporales</taxon>
        <taxon>Streptomycetaceae</taxon>
        <taxon>Streptomyces</taxon>
    </lineage>
</organism>
<dbReference type="AlphaFoldDB" id="A0A918V2R5"/>
<dbReference type="EMBL" id="BMWG01000030">
    <property type="protein sequence ID" value="GGZ60495.1"/>
    <property type="molecule type" value="Genomic_DNA"/>
</dbReference>
<sequence length="123" mass="13083">MAGLVIRSFDSADETRPFEDGKGRLDVLETDGGPVGRGVFEPGWRWSEHVKPLAGTDSCQAAHTGYVVSGRIKVVMDDGESAEVGPGDFARVAPGHDAWVVGDEPCVMLDWTGYGEYAKPSSG</sequence>
<name>A0A918V2R5_9ACTN</name>
<reference evidence="2" key="2">
    <citation type="submission" date="2020-09" db="EMBL/GenBank/DDBJ databases">
        <authorList>
            <person name="Sun Q."/>
            <person name="Ohkuma M."/>
        </authorList>
    </citation>
    <scope>NUCLEOTIDE SEQUENCE</scope>
    <source>
        <strain evidence="2">JCM 4988</strain>
    </source>
</reference>
<evidence type="ECO:0000313" key="3">
    <source>
        <dbReference type="Proteomes" id="UP000630936"/>
    </source>
</evidence>
<dbReference type="InterPro" id="IPR011051">
    <property type="entry name" value="RmlC_Cupin_sf"/>
</dbReference>
<gene>
    <name evidence="2" type="ORF">GCM10010387_62790</name>
</gene>
<dbReference type="Pfam" id="PF07883">
    <property type="entry name" value="Cupin_2"/>
    <property type="match status" value="1"/>
</dbReference>
<reference evidence="2" key="1">
    <citation type="journal article" date="2014" name="Int. J. Syst. Evol. Microbiol.">
        <title>Complete genome sequence of Corynebacterium casei LMG S-19264T (=DSM 44701T), isolated from a smear-ripened cheese.</title>
        <authorList>
            <consortium name="US DOE Joint Genome Institute (JGI-PGF)"/>
            <person name="Walter F."/>
            <person name="Albersmeier A."/>
            <person name="Kalinowski J."/>
            <person name="Ruckert C."/>
        </authorList>
    </citation>
    <scope>NUCLEOTIDE SEQUENCE</scope>
    <source>
        <strain evidence="2">JCM 4988</strain>
    </source>
</reference>
<dbReference type="Proteomes" id="UP000630936">
    <property type="component" value="Unassembled WGS sequence"/>
</dbReference>
<dbReference type="SUPFAM" id="SSF51182">
    <property type="entry name" value="RmlC-like cupins"/>
    <property type="match status" value="1"/>
</dbReference>
<dbReference type="CDD" id="cd06990">
    <property type="entry name" value="cupin_DUF861"/>
    <property type="match status" value="1"/>
</dbReference>
<evidence type="ECO:0000313" key="2">
    <source>
        <dbReference type="EMBL" id="GGZ60495.1"/>
    </source>
</evidence>
<evidence type="ECO:0000259" key="1">
    <source>
        <dbReference type="Pfam" id="PF07883"/>
    </source>
</evidence>
<dbReference type="InterPro" id="IPR014710">
    <property type="entry name" value="RmlC-like_jellyroll"/>
</dbReference>
<feature type="domain" description="Cupin type-2" evidence="1">
    <location>
        <begin position="63"/>
        <end position="111"/>
    </location>
</feature>
<keyword evidence="3" id="KW-1185">Reference proteome</keyword>
<dbReference type="InterPro" id="IPR013096">
    <property type="entry name" value="Cupin_2"/>
</dbReference>